<dbReference type="PROSITE" id="PS50894">
    <property type="entry name" value="HPT"/>
    <property type="match status" value="1"/>
</dbReference>
<evidence type="ECO:0000313" key="5">
    <source>
        <dbReference type="Proteomes" id="UP000196435"/>
    </source>
</evidence>
<keyword evidence="1" id="KW-0902">Two-component regulatory system</keyword>
<dbReference type="EMBL" id="FTLG01000048">
    <property type="protein sequence ID" value="SIP72290.1"/>
    <property type="molecule type" value="Genomic_DNA"/>
</dbReference>
<accession>A0A1N6MU02</accession>
<evidence type="ECO:0000256" key="1">
    <source>
        <dbReference type="ARBA" id="ARBA00023012"/>
    </source>
</evidence>
<dbReference type="Pfam" id="PF01627">
    <property type="entry name" value="Hpt"/>
    <property type="match status" value="1"/>
</dbReference>
<dbReference type="AlphaFoldDB" id="A0A1N6MU02"/>
<dbReference type="RefSeq" id="WP_422646170.1">
    <property type="nucleotide sequence ID" value="NZ_CAWRBJ010000001.1"/>
</dbReference>
<organism evidence="4 5">
    <name type="scientific">Xenorhabdus innexi</name>
    <dbReference type="NCBI Taxonomy" id="290109"/>
    <lineage>
        <taxon>Bacteria</taxon>
        <taxon>Pseudomonadati</taxon>
        <taxon>Pseudomonadota</taxon>
        <taxon>Gammaproteobacteria</taxon>
        <taxon>Enterobacterales</taxon>
        <taxon>Morganellaceae</taxon>
        <taxon>Xenorhabdus</taxon>
    </lineage>
</organism>
<name>A0A1N6MU02_9GAMM</name>
<dbReference type="Gene3D" id="1.20.120.160">
    <property type="entry name" value="HPT domain"/>
    <property type="match status" value="1"/>
</dbReference>
<proteinExistence type="predicted"/>
<dbReference type="GO" id="GO:0000160">
    <property type="term" value="P:phosphorelay signal transduction system"/>
    <property type="evidence" value="ECO:0007669"/>
    <property type="project" value="UniProtKB-KW"/>
</dbReference>
<dbReference type="InterPro" id="IPR008207">
    <property type="entry name" value="Sig_transdc_His_kin_Hpt_dom"/>
</dbReference>
<dbReference type="InterPro" id="IPR036641">
    <property type="entry name" value="HPT_dom_sf"/>
</dbReference>
<dbReference type="CDD" id="cd00088">
    <property type="entry name" value="HPT"/>
    <property type="match status" value="1"/>
</dbReference>
<keyword evidence="2" id="KW-0597">Phosphoprotein</keyword>
<sequence>MQQTAGKESLALEMLSMLVQSLPEMKTKIEQALTAEGEIHRESFLHHVHQLHGSCCYNGVPKLKMICELIEKQLRQDISLADLEPELLEFIDEIDHVIAAAPDILRAAKSLTSTP</sequence>
<dbReference type="SUPFAM" id="SSF47226">
    <property type="entry name" value="Histidine-containing phosphotransfer domain, HPT domain"/>
    <property type="match status" value="1"/>
</dbReference>
<protein>
    <recommendedName>
        <fullName evidence="3">HPt domain-containing protein</fullName>
    </recommendedName>
</protein>
<feature type="modified residue" description="Phosphohistidine" evidence="2">
    <location>
        <position position="49"/>
    </location>
</feature>
<evidence type="ECO:0000256" key="2">
    <source>
        <dbReference type="PROSITE-ProRule" id="PRU00110"/>
    </source>
</evidence>
<dbReference type="Proteomes" id="UP000196435">
    <property type="component" value="Unassembled WGS sequence"/>
</dbReference>
<reference evidence="5" key="1">
    <citation type="submission" date="2016-12" db="EMBL/GenBank/DDBJ databases">
        <authorList>
            <person name="Gaudriault S."/>
        </authorList>
    </citation>
    <scope>NUCLEOTIDE SEQUENCE [LARGE SCALE GENOMIC DNA]</scope>
    <source>
        <strain evidence="5">HGB1681 (deposited as PTA-6826 in the American Type Culture Collection)</strain>
    </source>
</reference>
<evidence type="ECO:0000259" key="3">
    <source>
        <dbReference type="PROSITE" id="PS50894"/>
    </source>
</evidence>
<feature type="domain" description="HPt" evidence="3">
    <location>
        <begin position="7"/>
        <end position="108"/>
    </location>
</feature>
<dbReference type="GO" id="GO:0004672">
    <property type="term" value="F:protein kinase activity"/>
    <property type="evidence" value="ECO:0007669"/>
    <property type="project" value="UniProtKB-ARBA"/>
</dbReference>
<gene>
    <name evidence="4" type="ORF">XIS1_1410029</name>
</gene>
<evidence type="ECO:0000313" key="4">
    <source>
        <dbReference type="EMBL" id="SIP72290.1"/>
    </source>
</evidence>